<evidence type="ECO:0000313" key="7">
    <source>
        <dbReference type="Proteomes" id="UP001183390"/>
    </source>
</evidence>
<dbReference type="InterPro" id="IPR011761">
    <property type="entry name" value="ATP-grasp"/>
</dbReference>
<dbReference type="Gene3D" id="3.30.470.20">
    <property type="entry name" value="ATP-grasp fold, B domain"/>
    <property type="match status" value="1"/>
</dbReference>
<reference evidence="7" key="1">
    <citation type="submission" date="2023-07" db="EMBL/GenBank/DDBJ databases">
        <title>30 novel species of actinomycetes from the DSMZ collection.</title>
        <authorList>
            <person name="Nouioui I."/>
        </authorList>
    </citation>
    <scope>NUCLEOTIDE SEQUENCE [LARGE SCALE GENOMIC DNA]</scope>
    <source>
        <strain evidence="7">DSM 44743</strain>
    </source>
</reference>
<keyword evidence="1" id="KW-0479">Metal-binding</keyword>
<dbReference type="InterPro" id="IPR013651">
    <property type="entry name" value="ATP-grasp_RimK-type"/>
</dbReference>
<keyword evidence="6" id="KW-0436">Ligase</keyword>
<keyword evidence="3 4" id="KW-0067">ATP-binding</keyword>
<organism evidence="6 7">
    <name type="scientific">Nocardiopsis lambiniae</name>
    <dbReference type="NCBI Taxonomy" id="3075539"/>
    <lineage>
        <taxon>Bacteria</taxon>
        <taxon>Bacillati</taxon>
        <taxon>Actinomycetota</taxon>
        <taxon>Actinomycetes</taxon>
        <taxon>Streptosporangiales</taxon>
        <taxon>Nocardiopsidaceae</taxon>
        <taxon>Nocardiopsis</taxon>
    </lineage>
</organism>
<name>A0ABU2M7M1_9ACTN</name>
<evidence type="ECO:0000256" key="1">
    <source>
        <dbReference type="ARBA" id="ARBA00022723"/>
    </source>
</evidence>
<evidence type="ECO:0000259" key="5">
    <source>
        <dbReference type="PROSITE" id="PS50975"/>
    </source>
</evidence>
<dbReference type="PANTHER" id="PTHR21621">
    <property type="entry name" value="RIBOSOMAL PROTEIN S6 MODIFICATION PROTEIN"/>
    <property type="match status" value="1"/>
</dbReference>
<evidence type="ECO:0000313" key="6">
    <source>
        <dbReference type="EMBL" id="MDT0328667.1"/>
    </source>
</evidence>
<protein>
    <submittedName>
        <fullName evidence="6">RimK family alpha-L-glutamate ligase</fullName>
    </submittedName>
</protein>
<dbReference type="InterPro" id="IPR004666">
    <property type="entry name" value="Rp_bS6_RimK/Lys_biosynth_LsyX"/>
</dbReference>
<dbReference type="PROSITE" id="PS50975">
    <property type="entry name" value="ATP_GRASP"/>
    <property type="match status" value="1"/>
</dbReference>
<dbReference type="Pfam" id="PF08443">
    <property type="entry name" value="RimK"/>
    <property type="match status" value="1"/>
</dbReference>
<dbReference type="GO" id="GO:0016874">
    <property type="term" value="F:ligase activity"/>
    <property type="evidence" value="ECO:0007669"/>
    <property type="project" value="UniProtKB-KW"/>
</dbReference>
<proteinExistence type="predicted"/>
<dbReference type="InterPro" id="IPR013815">
    <property type="entry name" value="ATP_grasp_subdomain_1"/>
</dbReference>
<gene>
    <name evidence="6" type="ORF">RM479_09605</name>
</gene>
<dbReference type="InterPro" id="IPR054562">
    <property type="entry name" value="LysX/ArgX_preATP_grasp"/>
</dbReference>
<dbReference type="Gene3D" id="3.40.50.20">
    <property type="match status" value="1"/>
</dbReference>
<dbReference type="Gene3D" id="3.30.1490.20">
    <property type="entry name" value="ATP-grasp fold, A domain"/>
    <property type="match status" value="1"/>
</dbReference>
<keyword evidence="7" id="KW-1185">Reference proteome</keyword>
<dbReference type="EMBL" id="JAVREP010000005">
    <property type="protein sequence ID" value="MDT0328667.1"/>
    <property type="molecule type" value="Genomic_DNA"/>
</dbReference>
<keyword evidence="2 4" id="KW-0547">Nucleotide-binding</keyword>
<accession>A0ABU2M7M1</accession>
<dbReference type="RefSeq" id="WP_311511383.1">
    <property type="nucleotide sequence ID" value="NZ_JAVREP010000005.1"/>
</dbReference>
<evidence type="ECO:0000256" key="2">
    <source>
        <dbReference type="ARBA" id="ARBA00022741"/>
    </source>
</evidence>
<dbReference type="SUPFAM" id="SSF52440">
    <property type="entry name" value="PreATP-grasp domain"/>
    <property type="match status" value="1"/>
</dbReference>
<feature type="domain" description="ATP-grasp" evidence="5">
    <location>
        <begin position="95"/>
        <end position="278"/>
    </location>
</feature>
<evidence type="ECO:0000256" key="4">
    <source>
        <dbReference type="PROSITE-ProRule" id="PRU00409"/>
    </source>
</evidence>
<dbReference type="Pfam" id="PF22626">
    <property type="entry name" value="LysX_preATP_grasp"/>
    <property type="match status" value="1"/>
</dbReference>
<dbReference type="NCBIfam" id="TIGR00768">
    <property type="entry name" value="rimK_fam"/>
    <property type="match status" value="1"/>
</dbReference>
<dbReference type="InterPro" id="IPR016185">
    <property type="entry name" value="PreATP-grasp_dom_sf"/>
</dbReference>
<dbReference type="PANTHER" id="PTHR21621:SF0">
    <property type="entry name" value="BETA-CITRYLGLUTAMATE SYNTHASE B-RELATED"/>
    <property type="match status" value="1"/>
</dbReference>
<comment type="caution">
    <text evidence="6">The sequence shown here is derived from an EMBL/GenBank/DDBJ whole genome shotgun (WGS) entry which is preliminary data.</text>
</comment>
<evidence type="ECO:0000256" key="3">
    <source>
        <dbReference type="ARBA" id="ARBA00022840"/>
    </source>
</evidence>
<dbReference type="SUPFAM" id="SSF56059">
    <property type="entry name" value="Glutathione synthetase ATP-binding domain-like"/>
    <property type="match status" value="1"/>
</dbReference>
<sequence length="282" mass="30595">MKNKVAIVADRIGWEERRLVQIAPDFGLEVDWINDESLALGHSDSPTVRDYEALLVRSRSYTRGGLIAALAEADGVKVLNSASAIHICENKLMLRAALREARIPVPDFRLVLSRKDFDRTLGEIGTPLVLKPVYGGMGKRVTLVRDPDLAHSVYDYVEDLGHAFEQACLVEPYLGGGSIRCLVVGREIVAAAEFESAGADWRSNAALGNQSRALGRDPEVHKIVDGVVDRLGPGIYGVDLFKTSSGYLVNEVNHAPAWRGVASTTGTDIASAIARYVQETLG</sequence>
<dbReference type="Proteomes" id="UP001183390">
    <property type="component" value="Unassembled WGS sequence"/>
</dbReference>